<dbReference type="Pfam" id="PF01381">
    <property type="entry name" value="HTH_3"/>
    <property type="match status" value="1"/>
</dbReference>
<dbReference type="SUPFAM" id="SSF47413">
    <property type="entry name" value="lambda repressor-like DNA-binding domains"/>
    <property type="match status" value="1"/>
</dbReference>
<organism evidence="2 3">
    <name type="scientific">Photorhabdus asymbiotica</name>
    <dbReference type="NCBI Taxonomy" id="291112"/>
    <lineage>
        <taxon>Bacteria</taxon>
        <taxon>Pseudomonadati</taxon>
        <taxon>Pseudomonadota</taxon>
        <taxon>Gammaproteobacteria</taxon>
        <taxon>Enterobacterales</taxon>
        <taxon>Morganellaceae</taxon>
        <taxon>Photorhabdus</taxon>
    </lineage>
</organism>
<sequence>MTERIDSLMKINRKSFASIVGSRLMVARSHRGLSQNDIQNATGIDRATLSRIENGRQHISLYQLLQILTVLEIPIEEFLRDIEVDNDN</sequence>
<feature type="domain" description="HTH cro/C1-type" evidence="1">
    <location>
        <begin position="27"/>
        <end position="78"/>
    </location>
</feature>
<reference evidence="2 3" key="1">
    <citation type="submission" date="2018-10" db="EMBL/GenBank/DDBJ databases">
        <title>Genomic Encyclopedia of Archaeal and Bacterial Type Strains, Phase II (KMG-II): from individual species to whole genera.</title>
        <authorList>
            <person name="Goeker M."/>
        </authorList>
    </citation>
    <scope>NUCLEOTIDE SEQUENCE [LARGE SCALE GENOMIC DNA]</scope>
    <source>
        <strain evidence="2 3">DSM 15149</strain>
    </source>
</reference>
<dbReference type="Gene3D" id="1.10.260.40">
    <property type="entry name" value="lambda repressor-like DNA-binding domains"/>
    <property type="match status" value="1"/>
</dbReference>
<name>A0ABX9SPG4_9GAMM</name>
<accession>A0ABX9SPG4</accession>
<comment type="caution">
    <text evidence="2">The sequence shown here is derived from an EMBL/GenBank/DDBJ whole genome shotgun (WGS) entry which is preliminary data.</text>
</comment>
<dbReference type="InterPro" id="IPR001387">
    <property type="entry name" value="Cro/C1-type_HTH"/>
</dbReference>
<dbReference type="CDD" id="cd00093">
    <property type="entry name" value="HTH_XRE"/>
    <property type="match status" value="1"/>
</dbReference>
<evidence type="ECO:0000313" key="2">
    <source>
        <dbReference type="EMBL" id="RKS59890.1"/>
    </source>
</evidence>
<gene>
    <name evidence="2" type="ORF">BDD30_1986</name>
</gene>
<protein>
    <submittedName>
        <fullName evidence="2">Helix-turn-helix protein</fullName>
    </submittedName>
</protein>
<proteinExistence type="predicted"/>
<keyword evidence="3" id="KW-1185">Reference proteome</keyword>
<dbReference type="Proteomes" id="UP000280955">
    <property type="component" value="Unassembled WGS sequence"/>
</dbReference>
<dbReference type="SMART" id="SM00530">
    <property type="entry name" value="HTH_XRE"/>
    <property type="match status" value="1"/>
</dbReference>
<dbReference type="PROSITE" id="PS50943">
    <property type="entry name" value="HTH_CROC1"/>
    <property type="match status" value="1"/>
</dbReference>
<dbReference type="InterPro" id="IPR010982">
    <property type="entry name" value="Lambda_DNA-bd_dom_sf"/>
</dbReference>
<evidence type="ECO:0000259" key="1">
    <source>
        <dbReference type="PROSITE" id="PS50943"/>
    </source>
</evidence>
<evidence type="ECO:0000313" key="3">
    <source>
        <dbReference type="Proteomes" id="UP000280955"/>
    </source>
</evidence>
<dbReference type="EMBL" id="RBLJ01000002">
    <property type="protein sequence ID" value="RKS59890.1"/>
    <property type="molecule type" value="Genomic_DNA"/>
</dbReference>